<dbReference type="Proteomes" id="UP000018624">
    <property type="component" value="Segment"/>
</dbReference>
<dbReference type="Pfam" id="PF24582">
    <property type="entry name" value="DUF7609"/>
    <property type="match status" value="1"/>
</dbReference>
<feature type="compositionally biased region" description="Basic residues" evidence="1">
    <location>
        <begin position="15"/>
        <end position="28"/>
    </location>
</feature>
<accession>V5Q8T7</accession>
<evidence type="ECO:0000259" key="2">
    <source>
        <dbReference type="Pfam" id="PF24582"/>
    </source>
</evidence>
<gene>
    <name evidence="3" type="ORF">Salvo_11</name>
</gene>
<dbReference type="OrthoDB" id="35570at10239"/>
<evidence type="ECO:0000313" key="3">
    <source>
        <dbReference type="EMBL" id="AHB12211.1"/>
    </source>
</evidence>
<feature type="region of interest" description="Disordered" evidence="1">
    <location>
        <begin position="1"/>
        <end position="28"/>
    </location>
</feature>
<keyword evidence="4" id="KW-1185">Reference proteome</keyword>
<evidence type="ECO:0000256" key="1">
    <source>
        <dbReference type="SAM" id="MobiDB-lite"/>
    </source>
</evidence>
<dbReference type="InterPro" id="IPR056028">
    <property type="entry name" value="DUF7609"/>
</dbReference>
<dbReference type="EMBL" id="KF626668">
    <property type="protein sequence ID" value="AHB12211.1"/>
    <property type="molecule type" value="Genomic_DNA"/>
</dbReference>
<sequence length="137" mass="15102">MASASTNSSANTAQKTRKKPGSKAALKKHIANPRVRIVEKPRLIFLPGSLNDQLSKLDIGESHARCQRIPLDNGNIAAINNEAQKYFKQQNSILSGGIAKVRGVAEHKSKRFKMERGTYMSASNDAMFAFLTVTRME</sequence>
<protein>
    <recommendedName>
        <fullName evidence="2">DUF7609 domain-containing protein</fullName>
    </recommendedName>
</protein>
<reference evidence="3 4" key="1">
    <citation type="journal article" date="2014" name="J. Bacteriol.">
        <title>Characterization of novel virulent broad-host-range phages of Xylella fastidiosa and Xanthomonas.</title>
        <authorList>
            <person name="Ahern S.J."/>
            <person name="Das M."/>
            <person name="Bhowmick T.S."/>
            <person name="Young R."/>
            <person name="Gonzalez C.F."/>
        </authorList>
    </citation>
    <scope>NUCLEOTIDE SEQUENCE [LARGE SCALE GENOMIC DNA]</scope>
</reference>
<organism evidence="3 4">
    <name type="scientific">Xylella phage Salvo</name>
    <dbReference type="NCBI Taxonomy" id="1415147"/>
    <lineage>
        <taxon>Viruses</taxon>
        <taxon>Duplodnaviria</taxon>
        <taxon>Heunggongvirae</taxon>
        <taxon>Uroviricota</taxon>
        <taxon>Caudoviricetes</taxon>
        <taxon>Casjensviridae</taxon>
        <taxon>Salvovirus</taxon>
        <taxon>Salvovirus salvo</taxon>
    </lineage>
</organism>
<proteinExistence type="predicted"/>
<evidence type="ECO:0000313" key="4">
    <source>
        <dbReference type="Proteomes" id="UP000018624"/>
    </source>
</evidence>
<name>V5Q8T7_9CAUD</name>
<feature type="compositionally biased region" description="Low complexity" evidence="1">
    <location>
        <begin position="1"/>
        <end position="13"/>
    </location>
</feature>
<feature type="domain" description="DUF7609" evidence="2">
    <location>
        <begin position="49"/>
        <end position="137"/>
    </location>
</feature>